<accession>A0A9P3L7Q5</accession>
<gene>
    <name evidence="1" type="ORF">PsYK624_013950</name>
</gene>
<dbReference type="Proteomes" id="UP000703269">
    <property type="component" value="Unassembled WGS sequence"/>
</dbReference>
<reference evidence="1 2" key="1">
    <citation type="submission" date="2021-08" db="EMBL/GenBank/DDBJ databases">
        <title>Draft Genome Sequence of Phanerochaete sordida strain YK-624.</title>
        <authorList>
            <person name="Mori T."/>
            <person name="Dohra H."/>
            <person name="Suzuki T."/>
            <person name="Kawagishi H."/>
            <person name="Hirai H."/>
        </authorList>
    </citation>
    <scope>NUCLEOTIDE SEQUENCE [LARGE SCALE GENOMIC DNA]</scope>
    <source>
        <strain evidence="1 2">YK-624</strain>
    </source>
</reference>
<dbReference type="EMBL" id="BPQB01000002">
    <property type="protein sequence ID" value="GJE85316.1"/>
    <property type="molecule type" value="Genomic_DNA"/>
</dbReference>
<evidence type="ECO:0000313" key="2">
    <source>
        <dbReference type="Proteomes" id="UP000703269"/>
    </source>
</evidence>
<keyword evidence="2" id="KW-1185">Reference proteome</keyword>
<sequence length="95" mass="10412">MARKATCVESASSAKQVQLNASIVHHGTDISRAVVVPTSFTIATASQYPRRRRAASAEWLVYRKACAWASTPLFWAFQKLMCRAAEAVLKGLEEG</sequence>
<proteinExistence type="predicted"/>
<comment type="caution">
    <text evidence="1">The sequence shown here is derived from an EMBL/GenBank/DDBJ whole genome shotgun (WGS) entry which is preliminary data.</text>
</comment>
<dbReference type="AlphaFoldDB" id="A0A9P3L7Q5"/>
<evidence type="ECO:0000313" key="1">
    <source>
        <dbReference type="EMBL" id="GJE85316.1"/>
    </source>
</evidence>
<protein>
    <submittedName>
        <fullName evidence="1">Uncharacterized protein</fullName>
    </submittedName>
</protein>
<name>A0A9P3L7Q5_9APHY</name>
<organism evidence="1 2">
    <name type="scientific">Phanerochaete sordida</name>
    <dbReference type="NCBI Taxonomy" id="48140"/>
    <lineage>
        <taxon>Eukaryota</taxon>
        <taxon>Fungi</taxon>
        <taxon>Dikarya</taxon>
        <taxon>Basidiomycota</taxon>
        <taxon>Agaricomycotina</taxon>
        <taxon>Agaricomycetes</taxon>
        <taxon>Polyporales</taxon>
        <taxon>Phanerochaetaceae</taxon>
        <taxon>Phanerochaete</taxon>
    </lineage>
</organism>